<dbReference type="InterPro" id="IPR000160">
    <property type="entry name" value="GGDEF_dom"/>
</dbReference>
<organism evidence="4 5">
    <name type="scientific">Marinobacterium mangrovicola</name>
    <dbReference type="NCBI Taxonomy" id="1476959"/>
    <lineage>
        <taxon>Bacteria</taxon>
        <taxon>Pseudomonadati</taxon>
        <taxon>Pseudomonadota</taxon>
        <taxon>Gammaproteobacteria</taxon>
        <taxon>Oceanospirillales</taxon>
        <taxon>Oceanospirillaceae</taxon>
        <taxon>Marinobacterium</taxon>
    </lineage>
</organism>
<dbReference type="Pfam" id="PF13188">
    <property type="entry name" value="PAS_8"/>
    <property type="match status" value="1"/>
</dbReference>
<keyword evidence="1" id="KW-0812">Transmembrane</keyword>
<dbReference type="PROSITE" id="PS50887">
    <property type="entry name" value="GGDEF"/>
    <property type="match status" value="1"/>
</dbReference>
<dbReference type="Proteomes" id="UP000294546">
    <property type="component" value="Unassembled WGS sequence"/>
</dbReference>
<dbReference type="Gene3D" id="6.10.340.10">
    <property type="match status" value="1"/>
</dbReference>
<feature type="domain" description="GGDEF" evidence="3">
    <location>
        <begin position="399"/>
        <end position="532"/>
    </location>
</feature>
<dbReference type="InterPro" id="IPR043128">
    <property type="entry name" value="Rev_trsase/Diguanyl_cyclase"/>
</dbReference>
<dbReference type="InterPro" id="IPR000014">
    <property type="entry name" value="PAS"/>
</dbReference>
<name>A0A4R1GQF3_9GAMM</name>
<keyword evidence="5" id="KW-1185">Reference proteome</keyword>
<feature type="domain" description="HAMP" evidence="2">
    <location>
        <begin position="176"/>
        <end position="230"/>
    </location>
</feature>
<keyword evidence="1" id="KW-0472">Membrane</keyword>
<dbReference type="GO" id="GO:0016020">
    <property type="term" value="C:membrane"/>
    <property type="evidence" value="ECO:0007669"/>
    <property type="project" value="InterPro"/>
</dbReference>
<comment type="caution">
    <text evidence="4">The sequence shown here is derived from an EMBL/GenBank/DDBJ whole genome shotgun (WGS) entry which is preliminary data.</text>
</comment>
<dbReference type="SUPFAM" id="SSF55785">
    <property type="entry name" value="PYP-like sensor domain (PAS domain)"/>
    <property type="match status" value="1"/>
</dbReference>
<dbReference type="PROSITE" id="PS50885">
    <property type="entry name" value="HAMP"/>
    <property type="match status" value="1"/>
</dbReference>
<dbReference type="PANTHER" id="PTHR44757:SF2">
    <property type="entry name" value="BIOFILM ARCHITECTURE MAINTENANCE PROTEIN MBAA"/>
    <property type="match status" value="1"/>
</dbReference>
<dbReference type="OrthoDB" id="8929028at2"/>
<evidence type="ECO:0000259" key="3">
    <source>
        <dbReference type="PROSITE" id="PS50887"/>
    </source>
</evidence>
<evidence type="ECO:0000313" key="4">
    <source>
        <dbReference type="EMBL" id="TCK08299.1"/>
    </source>
</evidence>
<dbReference type="SUPFAM" id="SSF55073">
    <property type="entry name" value="Nucleotide cyclase"/>
    <property type="match status" value="1"/>
</dbReference>
<dbReference type="InterPro" id="IPR003660">
    <property type="entry name" value="HAMP_dom"/>
</dbReference>
<dbReference type="Gene3D" id="3.30.450.20">
    <property type="entry name" value="PAS domain"/>
    <property type="match status" value="1"/>
</dbReference>
<dbReference type="InterPro" id="IPR035965">
    <property type="entry name" value="PAS-like_dom_sf"/>
</dbReference>
<evidence type="ECO:0000256" key="1">
    <source>
        <dbReference type="SAM" id="Phobius"/>
    </source>
</evidence>
<evidence type="ECO:0000313" key="5">
    <source>
        <dbReference type="Proteomes" id="UP000294546"/>
    </source>
</evidence>
<keyword evidence="1" id="KW-1133">Transmembrane helix</keyword>
<dbReference type="SMART" id="SM00267">
    <property type="entry name" value="GGDEF"/>
    <property type="match status" value="1"/>
</dbReference>
<accession>A0A4R1GQF3</accession>
<dbReference type="CDD" id="cd01949">
    <property type="entry name" value="GGDEF"/>
    <property type="match status" value="1"/>
</dbReference>
<feature type="transmembrane region" description="Helical" evidence="1">
    <location>
        <begin position="20"/>
        <end position="39"/>
    </location>
</feature>
<sequence>MNSLKPFSLLKRIRERLDLQIALAILCLATAFLFVGGYLNYLRAQEQERTGVITMVREMVAVVEGNAAIAAYLQDLQLATEISAGLQSSRYISMVSIDIDGGGLVSTGAVQSGRSPDFVLELASPFSAAETVGSIKVYADLDYIEKLAASKGRSVVSGQLALLLLVSVAILWAVRVVVTRPLGSVVRQLKKINLSDEGSINQISTRSQDEIGYLADNINSMLSAIHAAYLSEAEQSRRIAQLERKFRLIFEGSHAGIVMVDGQNRLSLANQAFQSLVAHLDPHLDQQEPRPLSQLFYDPELVEGILSTVRENNASVFRDLKLAGEQEVWVRSLFSLIESQNSAEMGYIEVVFSDISDRALIEKHFEYGATHDQLTGLLNRRGGEARFRRQVEQAQSRAGSFVLCLIDLNDFKPVNDIYGHEAGDVVLKEISLRLKSALRADDVIVRWGGDEFVVSMLAQSSDAVDAVGRNLLSVFEQPVEIRPEVWVRVGGSIGIATSDRVGFSIERMVEAADEAMYIVKKGDKNSYQVFGDSVARSQSQA</sequence>
<dbReference type="RefSeq" id="WP_132286689.1">
    <property type="nucleotide sequence ID" value="NZ_SMFU01000007.1"/>
</dbReference>
<dbReference type="SMART" id="SM00091">
    <property type="entry name" value="PAS"/>
    <property type="match status" value="1"/>
</dbReference>
<dbReference type="CDD" id="cd06225">
    <property type="entry name" value="HAMP"/>
    <property type="match status" value="1"/>
</dbReference>
<dbReference type="InterPro" id="IPR052155">
    <property type="entry name" value="Biofilm_reg_signaling"/>
</dbReference>
<dbReference type="EMBL" id="SMFU01000007">
    <property type="protein sequence ID" value="TCK08299.1"/>
    <property type="molecule type" value="Genomic_DNA"/>
</dbReference>
<dbReference type="AlphaFoldDB" id="A0A4R1GQF3"/>
<dbReference type="PANTHER" id="PTHR44757">
    <property type="entry name" value="DIGUANYLATE CYCLASE DGCP"/>
    <property type="match status" value="1"/>
</dbReference>
<dbReference type="NCBIfam" id="TIGR00254">
    <property type="entry name" value="GGDEF"/>
    <property type="match status" value="1"/>
</dbReference>
<dbReference type="Pfam" id="PF00990">
    <property type="entry name" value="GGDEF"/>
    <property type="match status" value="1"/>
</dbReference>
<protein>
    <submittedName>
        <fullName evidence="4">Diguanylate cyclase (GGDEF)-like protein</fullName>
    </submittedName>
</protein>
<dbReference type="GO" id="GO:0007165">
    <property type="term" value="P:signal transduction"/>
    <property type="evidence" value="ECO:0007669"/>
    <property type="project" value="InterPro"/>
</dbReference>
<dbReference type="InterPro" id="IPR029787">
    <property type="entry name" value="Nucleotide_cyclase"/>
</dbReference>
<feature type="transmembrane region" description="Helical" evidence="1">
    <location>
        <begin position="160"/>
        <end position="178"/>
    </location>
</feature>
<dbReference type="Gene3D" id="3.30.70.270">
    <property type="match status" value="1"/>
</dbReference>
<evidence type="ECO:0000259" key="2">
    <source>
        <dbReference type="PROSITE" id="PS50885"/>
    </source>
</evidence>
<gene>
    <name evidence="4" type="ORF">CLV83_0373</name>
</gene>
<reference evidence="4 5" key="1">
    <citation type="submission" date="2019-03" db="EMBL/GenBank/DDBJ databases">
        <title>Genomic Encyclopedia of Archaeal and Bacterial Type Strains, Phase II (KMG-II): from individual species to whole genera.</title>
        <authorList>
            <person name="Goeker M."/>
        </authorList>
    </citation>
    <scope>NUCLEOTIDE SEQUENCE [LARGE SCALE GENOMIC DNA]</scope>
    <source>
        <strain evidence="4 5">DSM 27697</strain>
    </source>
</reference>
<proteinExistence type="predicted"/>